<evidence type="ECO:0000313" key="2">
    <source>
        <dbReference type="EMBL" id="GEU44622.1"/>
    </source>
</evidence>
<reference evidence="2" key="1">
    <citation type="journal article" date="2019" name="Sci. Rep.">
        <title>Draft genome of Tanacetum cinerariifolium, the natural source of mosquito coil.</title>
        <authorList>
            <person name="Yamashiro T."/>
            <person name="Shiraishi A."/>
            <person name="Satake H."/>
            <person name="Nakayama K."/>
        </authorList>
    </citation>
    <scope>NUCLEOTIDE SEQUENCE</scope>
</reference>
<accession>A0A6L2K789</accession>
<gene>
    <name evidence="2" type="ORF">Tci_016600</name>
</gene>
<sequence length="297" mass="33557">MQTQTSSDLQNDIVEASGKDCPLMLAPDANATLVTPSNEDIHKWVTAIAKAVQIFLTGIDNDIYSTFDACPNAMEMWKAIKMLKQGYDRQSGQYDNQMAVNVAGASKNVAREDKPEDQELQAHYMYMAKIQEVTPDAAANSGPIFDAEPLQKVHNNNDDYNVFANDRQHPEQPESVNDTYLMEQCDTNITSDSSNMCNNSDVADQDDQMLQKERELLTSLIEKLKVEIDGSKQTNKSLESSNKNLKESNTFLRSMLTRYQDTNFVKNAREKCATAYDLLEEEKVKSEILLVLILRKY</sequence>
<organism evidence="2">
    <name type="scientific">Tanacetum cinerariifolium</name>
    <name type="common">Dalmatian daisy</name>
    <name type="synonym">Chrysanthemum cinerariifolium</name>
    <dbReference type="NCBI Taxonomy" id="118510"/>
    <lineage>
        <taxon>Eukaryota</taxon>
        <taxon>Viridiplantae</taxon>
        <taxon>Streptophyta</taxon>
        <taxon>Embryophyta</taxon>
        <taxon>Tracheophyta</taxon>
        <taxon>Spermatophyta</taxon>
        <taxon>Magnoliopsida</taxon>
        <taxon>eudicotyledons</taxon>
        <taxon>Gunneridae</taxon>
        <taxon>Pentapetalae</taxon>
        <taxon>asterids</taxon>
        <taxon>campanulids</taxon>
        <taxon>Asterales</taxon>
        <taxon>Asteraceae</taxon>
        <taxon>Asteroideae</taxon>
        <taxon>Anthemideae</taxon>
        <taxon>Anthemidinae</taxon>
        <taxon>Tanacetum</taxon>
    </lineage>
</organism>
<dbReference type="EMBL" id="BKCJ010001870">
    <property type="protein sequence ID" value="GEU44622.1"/>
    <property type="molecule type" value="Genomic_DNA"/>
</dbReference>
<comment type="caution">
    <text evidence="2">The sequence shown here is derived from an EMBL/GenBank/DDBJ whole genome shotgun (WGS) entry which is preliminary data.</text>
</comment>
<evidence type="ECO:0000256" key="1">
    <source>
        <dbReference type="SAM" id="Coils"/>
    </source>
</evidence>
<proteinExistence type="predicted"/>
<protein>
    <submittedName>
        <fullName evidence="2">Uncharacterized protein</fullName>
    </submittedName>
</protein>
<dbReference type="AlphaFoldDB" id="A0A6L2K789"/>
<name>A0A6L2K789_TANCI</name>
<keyword evidence="1" id="KW-0175">Coiled coil</keyword>
<feature type="coiled-coil region" evidence="1">
    <location>
        <begin position="221"/>
        <end position="248"/>
    </location>
</feature>